<gene>
    <name evidence="1" type="primary">CRH1_1</name>
    <name evidence="1" type="ORF">N8T08_002227</name>
</gene>
<keyword evidence="1" id="KW-0326">Glycosidase</keyword>
<evidence type="ECO:0000313" key="1">
    <source>
        <dbReference type="EMBL" id="KAK1146901.1"/>
    </source>
</evidence>
<dbReference type="Proteomes" id="UP001177260">
    <property type="component" value="Unassembled WGS sequence"/>
</dbReference>
<comment type="caution">
    <text evidence="1">The sequence shown here is derived from an EMBL/GenBank/DDBJ whole genome shotgun (WGS) entry which is preliminary data.</text>
</comment>
<evidence type="ECO:0000313" key="2">
    <source>
        <dbReference type="Proteomes" id="UP001177260"/>
    </source>
</evidence>
<sequence length="445" mass="44604">MHFKYAALALSAVLPFSSAQTYSDCNPLKKTCDPVSGLDTGSYTADFTTGESALDKWKTTGGKVSFGSDGAEFTINKKGDAPTIDTNFHVFFGKVEVTMKAAPGTGVVSSIVLESDVLDEIDWEALGGDTTQIQTNYFGKGDTSSYDRATFETVATPQETFHTYTVDWTKDQMSWAIDGNVVRTVAYNDAKGGTRFPQTPMRLRLGIWAGGDSDNAEGTIQWAGGETDYSGAPYTMYVKSVKVTNYNPASSYTYTDNSGSYDSIKKGDAKVSESSSTSSEVSSAGTTLTTSVSSASTKSEAEAATTTAGATTTGGSTATGTGVGAASTTGAETGAETASETGAGAASQTGAAATTGGSGSGSSSGTSTGSAEHGGETGAGHGSGSGSVISSSPAGGVSPSGTPSPSGSVSGASPSPSLFHGAASPSTGTSVVLAILGLMTALLQL</sequence>
<dbReference type="EMBL" id="JAOPJF010000014">
    <property type="protein sequence ID" value="KAK1146901.1"/>
    <property type="molecule type" value="Genomic_DNA"/>
</dbReference>
<dbReference type="EC" id="3.2.1.73" evidence="1"/>
<proteinExistence type="predicted"/>
<keyword evidence="1" id="KW-0378">Hydrolase</keyword>
<accession>A0ACC3B8H0</accession>
<protein>
    <submittedName>
        <fullName evidence="1">Transglycosylase</fullName>
        <ecNumber evidence="1">3.2.1.73</ecNumber>
    </submittedName>
</protein>
<keyword evidence="2" id="KW-1185">Reference proteome</keyword>
<organism evidence="1 2">
    <name type="scientific">Aspergillus melleus</name>
    <dbReference type="NCBI Taxonomy" id="138277"/>
    <lineage>
        <taxon>Eukaryota</taxon>
        <taxon>Fungi</taxon>
        <taxon>Dikarya</taxon>
        <taxon>Ascomycota</taxon>
        <taxon>Pezizomycotina</taxon>
        <taxon>Eurotiomycetes</taxon>
        <taxon>Eurotiomycetidae</taxon>
        <taxon>Eurotiales</taxon>
        <taxon>Aspergillaceae</taxon>
        <taxon>Aspergillus</taxon>
        <taxon>Aspergillus subgen. Circumdati</taxon>
    </lineage>
</organism>
<name>A0ACC3B8H0_9EURO</name>
<reference evidence="1 2" key="1">
    <citation type="journal article" date="2023" name="ACS Omega">
        <title>Identification of the Neoaspergillic Acid Biosynthesis Gene Cluster by Establishing an In Vitro CRISPR-Ribonucleoprotein Genetic System in Aspergillus melleus.</title>
        <authorList>
            <person name="Yuan B."/>
            <person name="Grau M.F."/>
            <person name="Murata R.M."/>
            <person name="Torok T."/>
            <person name="Venkateswaran K."/>
            <person name="Stajich J.E."/>
            <person name="Wang C.C.C."/>
        </authorList>
    </citation>
    <scope>NUCLEOTIDE SEQUENCE [LARGE SCALE GENOMIC DNA]</scope>
    <source>
        <strain evidence="1 2">IMV 1140</strain>
    </source>
</reference>